<dbReference type="AlphaFoldDB" id="A0A917G5N2"/>
<reference evidence="1" key="2">
    <citation type="submission" date="2020-09" db="EMBL/GenBank/DDBJ databases">
        <authorList>
            <person name="Sun Q."/>
            <person name="Zhou Y."/>
        </authorList>
    </citation>
    <scope>NUCLEOTIDE SEQUENCE</scope>
    <source>
        <strain evidence="1">CGMCC 1.15760</strain>
    </source>
</reference>
<sequence length="41" mass="4462">MQATLTALAEEGALDGAIIAFCDEEDNYQTLNLANTRFTLL</sequence>
<protein>
    <submittedName>
        <fullName evidence="1">Uncharacterized protein</fullName>
    </submittedName>
</protein>
<evidence type="ECO:0000313" key="2">
    <source>
        <dbReference type="Proteomes" id="UP000616608"/>
    </source>
</evidence>
<name>A0A917G5N2_9BACI</name>
<dbReference type="EMBL" id="BMJT01000005">
    <property type="protein sequence ID" value="GGG24016.1"/>
    <property type="molecule type" value="Genomic_DNA"/>
</dbReference>
<proteinExistence type="predicted"/>
<dbReference type="RefSeq" id="WP_268236362.1">
    <property type="nucleotide sequence ID" value="NZ_BMJT01000005.1"/>
</dbReference>
<reference evidence="1" key="1">
    <citation type="journal article" date="2014" name="Int. J. Syst. Evol. Microbiol.">
        <title>Complete genome sequence of Corynebacterium casei LMG S-19264T (=DSM 44701T), isolated from a smear-ripened cheese.</title>
        <authorList>
            <consortium name="US DOE Joint Genome Institute (JGI-PGF)"/>
            <person name="Walter F."/>
            <person name="Albersmeier A."/>
            <person name="Kalinowski J."/>
            <person name="Ruckert C."/>
        </authorList>
    </citation>
    <scope>NUCLEOTIDE SEQUENCE</scope>
    <source>
        <strain evidence="1">CGMCC 1.15760</strain>
    </source>
</reference>
<evidence type="ECO:0000313" key="1">
    <source>
        <dbReference type="EMBL" id="GGG24016.1"/>
    </source>
</evidence>
<keyword evidence="2" id="KW-1185">Reference proteome</keyword>
<comment type="caution">
    <text evidence="1">The sequence shown here is derived from an EMBL/GenBank/DDBJ whole genome shotgun (WGS) entry which is preliminary data.</text>
</comment>
<dbReference type="Proteomes" id="UP000616608">
    <property type="component" value="Unassembled WGS sequence"/>
</dbReference>
<organism evidence="1 2">
    <name type="scientific">Lysinibacillus alkalisoli</name>
    <dbReference type="NCBI Taxonomy" id="1911548"/>
    <lineage>
        <taxon>Bacteria</taxon>
        <taxon>Bacillati</taxon>
        <taxon>Bacillota</taxon>
        <taxon>Bacilli</taxon>
        <taxon>Bacillales</taxon>
        <taxon>Bacillaceae</taxon>
        <taxon>Lysinibacillus</taxon>
    </lineage>
</organism>
<gene>
    <name evidence="1" type="ORF">GCM10007425_18090</name>
</gene>
<accession>A0A917G5N2</accession>